<sequence length="130" mass="14211">MTSEQKQSTLLNVALWAAQIVLAISLIWAASMKLIQSVDQLAVMWPWTAEHTTLVKLTGILDLLASVGLVLPMLLRVRPRITVYAACGILVLMVAASLFHIARGEISQIGINVFFALLAIFIAWGRQGVE</sequence>
<accession>A0A0E4A294</accession>
<gene>
    <name evidence="6" type="ORF">SD10_23395</name>
</gene>
<dbReference type="Pfam" id="PF13564">
    <property type="entry name" value="DoxX_2"/>
    <property type="match status" value="1"/>
</dbReference>
<keyword evidence="3 5" id="KW-1133">Transmembrane helix</keyword>
<feature type="transmembrane region" description="Helical" evidence="5">
    <location>
        <begin position="106"/>
        <end position="124"/>
    </location>
</feature>
<dbReference type="InterPro" id="IPR032808">
    <property type="entry name" value="DoxX"/>
</dbReference>
<organism evidence="6 7">
    <name type="scientific">Spirosoma radiotolerans</name>
    <dbReference type="NCBI Taxonomy" id="1379870"/>
    <lineage>
        <taxon>Bacteria</taxon>
        <taxon>Pseudomonadati</taxon>
        <taxon>Bacteroidota</taxon>
        <taxon>Cytophagia</taxon>
        <taxon>Cytophagales</taxon>
        <taxon>Cytophagaceae</taxon>
        <taxon>Spirosoma</taxon>
    </lineage>
</organism>
<keyword evidence="4 5" id="KW-0472">Membrane</keyword>
<dbReference type="STRING" id="1379870.SD10_23395"/>
<name>A0A0E4A294_9BACT</name>
<proteinExistence type="predicted"/>
<dbReference type="EMBL" id="CP010429">
    <property type="protein sequence ID" value="AKD58752.1"/>
    <property type="molecule type" value="Genomic_DNA"/>
</dbReference>
<protein>
    <submittedName>
        <fullName evidence="6">Membrane protein</fullName>
    </submittedName>
</protein>
<dbReference type="HOGENOM" id="CLU_126433_0_0_10"/>
<dbReference type="AlphaFoldDB" id="A0A0E4A294"/>
<dbReference type="Proteomes" id="UP000033054">
    <property type="component" value="Chromosome"/>
</dbReference>
<dbReference type="KEGG" id="srd:SD10_23395"/>
<evidence type="ECO:0000313" key="6">
    <source>
        <dbReference type="EMBL" id="AKD58752.1"/>
    </source>
</evidence>
<dbReference type="GO" id="GO:0016020">
    <property type="term" value="C:membrane"/>
    <property type="evidence" value="ECO:0007669"/>
    <property type="project" value="UniProtKB-SubCell"/>
</dbReference>
<dbReference type="PATRIC" id="fig|1379870.5.peg.5061"/>
<keyword evidence="7" id="KW-1185">Reference proteome</keyword>
<evidence type="ECO:0000256" key="5">
    <source>
        <dbReference type="SAM" id="Phobius"/>
    </source>
</evidence>
<evidence type="ECO:0000256" key="1">
    <source>
        <dbReference type="ARBA" id="ARBA00004141"/>
    </source>
</evidence>
<comment type="subcellular location">
    <subcellularLocation>
        <location evidence="1">Membrane</location>
        <topology evidence="1">Multi-pass membrane protein</topology>
    </subcellularLocation>
</comment>
<evidence type="ECO:0000256" key="3">
    <source>
        <dbReference type="ARBA" id="ARBA00022989"/>
    </source>
</evidence>
<keyword evidence="2 5" id="KW-0812">Transmembrane</keyword>
<feature type="transmembrane region" description="Helical" evidence="5">
    <location>
        <begin position="81"/>
        <end position="100"/>
    </location>
</feature>
<evidence type="ECO:0000256" key="4">
    <source>
        <dbReference type="ARBA" id="ARBA00023136"/>
    </source>
</evidence>
<feature type="transmembrane region" description="Helical" evidence="5">
    <location>
        <begin position="53"/>
        <end position="74"/>
    </location>
</feature>
<evidence type="ECO:0000313" key="7">
    <source>
        <dbReference type="Proteomes" id="UP000033054"/>
    </source>
</evidence>
<evidence type="ECO:0000256" key="2">
    <source>
        <dbReference type="ARBA" id="ARBA00022692"/>
    </source>
</evidence>
<reference evidence="6 7" key="1">
    <citation type="journal article" date="2014" name="Curr. Microbiol.">
        <title>Spirosoma radiotolerans sp. nov., a gamma-radiation-resistant bacterium isolated from gamma ray-irradiated soil.</title>
        <authorList>
            <person name="Lee J.J."/>
            <person name="Srinivasan S."/>
            <person name="Lim S."/>
            <person name="Joe M."/>
            <person name="Im S."/>
            <person name="Bae S.I."/>
            <person name="Park K.R."/>
            <person name="Han J.H."/>
            <person name="Park S.H."/>
            <person name="Joo B.M."/>
            <person name="Park S.J."/>
            <person name="Kim M.K."/>
        </authorList>
    </citation>
    <scope>NUCLEOTIDE SEQUENCE [LARGE SCALE GENOMIC DNA]</scope>
    <source>
        <strain evidence="6 7">DG5A</strain>
    </source>
</reference>
<dbReference type="OrthoDB" id="3385086at2"/>